<dbReference type="SMART" id="SM00342">
    <property type="entry name" value="HTH_ARAC"/>
    <property type="match status" value="1"/>
</dbReference>
<evidence type="ECO:0000256" key="2">
    <source>
        <dbReference type="ARBA" id="ARBA00023015"/>
    </source>
</evidence>
<dbReference type="Pfam" id="PF00072">
    <property type="entry name" value="Response_reg"/>
    <property type="match status" value="1"/>
</dbReference>
<keyword evidence="2" id="KW-0805">Transcription regulation</keyword>
<dbReference type="GO" id="GO:0003700">
    <property type="term" value="F:DNA-binding transcription factor activity"/>
    <property type="evidence" value="ECO:0007669"/>
    <property type="project" value="InterPro"/>
</dbReference>
<feature type="modified residue" description="4-aspartylphosphate" evidence="4">
    <location>
        <position position="56"/>
    </location>
</feature>
<keyword evidence="3" id="KW-0804">Transcription</keyword>
<evidence type="ECO:0000256" key="4">
    <source>
        <dbReference type="PROSITE-ProRule" id="PRU00169"/>
    </source>
</evidence>
<dbReference type="Pfam" id="PF12833">
    <property type="entry name" value="HTH_18"/>
    <property type="match status" value="1"/>
</dbReference>
<sequence>MREKKGQILLLEDDLALGGLISEVLQLSNFNVHWLVDGVKALEYLQNNLPDIIISDLMMPNMDGEELFVNIRKNNKFNTIPFIIITANMDDGVKYRQLENGVNDYIMKPFKSRELILKIKNLLVLRHNIEKKYKPDPFSKVTIKLSEKDFLLSVNEYILKNLKSKIDMEELATHLFISRSTLDKRIRKLANKNISQYVREFKLEYAIKLIDLGERNVQFLVDATGFNSFSYFSTSFKSYVGLSTRDYFKTL</sequence>
<evidence type="ECO:0000259" key="5">
    <source>
        <dbReference type="PROSITE" id="PS01124"/>
    </source>
</evidence>
<feature type="domain" description="Response regulatory" evidence="6">
    <location>
        <begin position="7"/>
        <end position="123"/>
    </location>
</feature>
<dbReference type="InterPro" id="IPR009057">
    <property type="entry name" value="Homeodomain-like_sf"/>
</dbReference>
<dbReference type="InterPro" id="IPR001789">
    <property type="entry name" value="Sig_transdc_resp-reg_receiver"/>
</dbReference>
<dbReference type="Proteomes" id="UP000237310">
    <property type="component" value="Unassembled WGS sequence"/>
</dbReference>
<proteinExistence type="predicted"/>
<reference evidence="7 8" key="1">
    <citation type="submission" date="2018-01" db="EMBL/GenBank/DDBJ databases">
        <authorList>
            <person name="Gaut B.S."/>
            <person name="Morton B.R."/>
            <person name="Clegg M.T."/>
            <person name="Duvall M.R."/>
        </authorList>
    </citation>
    <scope>NUCLEOTIDE SEQUENCE [LARGE SCALE GENOMIC DNA]</scope>
    <source>
        <strain evidence="7 8">HR-AY</strain>
    </source>
</reference>
<dbReference type="EMBL" id="PQVG01000001">
    <property type="protein sequence ID" value="POY41542.1"/>
    <property type="molecule type" value="Genomic_DNA"/>
</dbReference>
<dbReference type="GO" id="GO:0000160">
    <property type="term" value="P:phosphorelay signal transduction system"/>
    <property type="evidence" value="ECO:0007669"/>
    <property type="project" value="InterPro"/>
</dbReference>
<evidence type="ECO:0000313" key="7">
    <source>
        <dbReference type="EMBL" id="POY41542.1"/>
    </source>
</evidence>
<dbReference type="AlphaFoldDB" id="A0A2S5AGF3"/>
<protein>
    <submittedName>
        <fullName evidence="7">DNA-binding response regulator</fullName>
    </submittedName>
</protein>
<dbReference type="PROSITE" id="PS50110">
    <property type="entry name" value="RESPONSE_REGULATORY"/>
    <property type="match status" value="1"/>
</dbReference>
<dbReference type="PROSITE" id="PS01124">
    <property type="entry name" value="HTH_ARAC_FAMILY_2"/>
    <property type="match status" value="1"/>
</dbReference>
<organism evidence="7 8">
    <name type="scientific">Flavobacterium alvei</name>
    <dbReference type="NCBI Taxonomy" id="2080416"/>
    <lineage>
        <taxon>Bacteria</taxon>
        <taxon>Pseudomonadati</taxon>
        <taxon>Bacteroidota</taxon>
        <taxon>Flavobacteriia</taxon>
        <taxon>Flavobacteriales</taxon>
        <taxon>Flavobacteriaceae</taxon>
        <taxon>Flavobacterium</taxon>
    </lineage>
</organism>
<comment type="caution">
    <text evidence="7">The sequence shown here is derived from an EMBL/GenBank/DDBJ whole genome shotgun (WGS) entry which is preliminary data.</text>
</comment>
<name>A0A2S5AGF3_9FLAO</name>
<dbReference type="Gene3D" id="1.10.10.60">
    <property type="entry name" value="Homeodomain-like"/>
    <property type="match status" value="2"/>
</dbReference>
<evidence type="ECO:0000256" key="1">
    <source>
        <dbReference type="ARBA" id="ARBA00022553"/>
    </source>
</evidence>
<dbReference type="OrthoDB" id="358279at2"/>
<dbReference type="PANTHER" id="PTHR44591">
    <property type="entry name" value="STRESS RESPONSE REGULATOR PROTEIN 1"/>
    <property type="match status" value="1"/>
</dbReference>
<dbReference type="InterPro" id="IPR011006">
    <property type="entry name" value="CheY-like_superfamily"/>
</dbReference>
<keyword evidence="8" id="KW-1185">Reference proteome</keyword>
<dbReference type="SMART" id="SM00448">
    <property type="entry name" value="REC"/>
    <property type="match status" value="1"/>
</dbReference>
<dbReference type="Gene3D" id="3.40.50.2300">
    <property type="match status" value="1"/>
</dbReference>
<gene>
    <name evidence="7" type="ORF">C3L50_02625</name>
</gene>
<dbReference type="InterPro" id="IPR050595">
    <property type="entry name" value="Bact_response_regulator"/>
</dbReference>
<dbReference type="SUPFAM" id="SSF52172">
    <property type="entry name" value="CheY-like"/>
    <property type="match status" value="1"/>
</dbReference>
<accession>A0A2S5AGF3</accession>
<dbReference type="GO" id="GO:0043565">
    <property type="term" value="F:sequence-specific DNA binding"/>
    <property type="evidence" value="ECO:0007669"/>
    <property type="project" value="InterPro"/>
</dbReference>
<dbReference type="InterPro" id="IPR018060">
    <property type="entry name" value="HTH_AraC"/>
</dbReference>
<keyword evidence="1 4" id="KW-0597">Phosphoprotein</keyword>
<dbReference type="PANTHER" id="PTHR44591:SF3">
    <property type="entry name" value="RESPONSE REGULATORY DOMAIN-CONTAINING PROTEIN"/>
    <property type="match status" value="1"/>
</dbReference>
<evidence type="ECO:0000259" key="6">
    <source>
        <dbReference type="PROSITE" id="PS50110"/>
    </source>
</evidence>
<feature type="domain" description="HTH araC/xylS-type" evidence="5">
    <location>
        <begin position="152"/>
        <end position="250"/>
    </location>
</feature>
<keyword evidence="7" id="KW-0238">DNA-binding</keyword>
<evidence type="ECO:0000313" key="8">
    <source>
        <dbReference type="Proteomes" id="UP000237310"/>
    </source>
</evidence>
<evidence type="ECO:0000256" key="3">
    <source>
        <dbReference type="ARBA" id="ARBA00023163"/>
    </source>
</evidence>
<dbReference type="SUPFAM" id="SSF46689">
    <property type="entry name" value="Homeodomain-like"/>
    <property type="match status" value="1"/>
</dbReference>